<proteinExistence type="predicted"/>
<name>A0ABR1IT68_9AGAR</name>
<dbReference type="SUPFAM" id="SSF56112">
    <property type="entry name" value="Protein kinase-like (PK-like)"/>
    <property type="match status" value="1"/>
</dbReference>
<dbReference type="Gene3D" id="3.90.1200.10">
    <property type="match status" value="1"/>
</dbReference>
<dbReference type="PANTHER" id="PTHR21310">
    <property type="entry name" value="AMINOGLYCOSIDE PHOSPHOTRANSFERASE-RELATED-RELATED"/>
    <property type="match status" value="1"/>
</dbReference>
<keyword evidence="4" id="KW-1185">Reference proteome</keyword>
<accession>A0ABR1IT68</accession>
<dbReference type="PANTHER" id="PTHR21310:SF15">
    <property type="entry name" value="AMINOGLYCOSIDE PHOSPHOTRANSFERASE DOMAIN-CONTAINING PROTEIN"/>
    <property type="match status" value="1"/>
</dbReference>
<dbReference type="Proteomes" id="UP001498398">
    <property type="component" value="Unassembled WGS sequence"/>
</dbReference>
<dbReference type="Gene3D" id="3.30.200.20">
    <property type="entry name" value="Phosphorylase Kinase, domain 1"/>
    <property type="match status" value="1"/>
</dbReference>
<dbReference type="EMBL" id="JBANRG010000085">
    <property type="protein sequence ID" value="KAK7437466.1"/>
    <property type="molecule type" value="Genomic_DNA"/>
</dbReference>
<sequence>MAVEVDDIQITGGNLDNPQMELVNRYKYPLSPYQNDVVGLILSYTLKASILTPNLGSDGIRQFDKASLNLSPDPVQPHPQSNHGGMDKNLRQLSLELGCEYHTTPEPVVSQPPSPDEDVLEWSWEAEHADRKREANLDASMHHETPFEVDRKLLKDVVFEKMGVAVLRIMFLSSGTFHKAYLITLADKNQLVARVARRFMPRLKTESEVATMQYLREHTNIPVPVVYHYDSNPYNRLGGEYILMSKARGVPLSKVYHSLSYSDLVKLLTNLAEMFIPLFAHRFSALGSLYFGPDPQLSPTSTAVTPKAVQMHYSAFPFSPRLTMTNAKTTQQEYHIGPIISWPFFGSNRGDLSHPNEINRGPWSSTSSYFDSCVEREINGVILESEGRAAPHKLHLDPDEIKASRHHHIRAVPGDESDDSDEWDLEESEEEWEGPGDAMYRDYRRMQRTTFLVSHIHQRKESVKKEMARWRRLMDRLLKQLDKGKMKDPEEFGLDCHDLSLENVFVDEKDNYKITCVIDWESTTTRPLWQCAHLPAFLQSTPFVAKIFREVVAKMAQMPSTPSPTGSASATPTSVLPKVANSPVLEYTRTTWPRWHENGCISSLPE</sequence>
<reference evidence="3 4" key="1">
    <citation type="submission" date="2024-01" db="EMBL/GenBank/DDBJ databases">
        <title>A draft genome for the cacao thread blight pathogen Marasmiellus scandens.</title>
        <authorList>
            <person name="Baruah I.K."/>
            <person name="Leung J."/>
            <person name="Bukari Y."/>
            <person name="Amoako-Attah I."/>
            <person name="Meinhardt L.W."/>
            <person name="Bailey B.A."/>
            <person name="Cohen S.P."/>
        </authorList>
    </citation>
    <scope>NUCLEOTIDE SEQUENCE [LARGE SCALE GENOMIC DNA]</scope>
    <source>
        <strain evidence="3 4">GH-19</strain>
    </source>
</reference>
<feature type="domain" description="Aminoglycoside phosphotransferase" evidence="2">
    <location>
        <begin position="171"/>
        <end position="272"/>
    </location>
</feature>
<comment type="caution">
    <text evidence="3">The sequence shown here is derived from an EMBL/GenBank/DDBJ whole genome shotgun (WGS) entry which is preliminary data.</text>
</comment>
<feature type="compositionally biased region" description="Acidic residues" evidence="1">
    <location>
        <begin position="415"/>
        <end position="431"/>
    </location>
</feature>
<gene>
    <name evidence="3" type="ORF">VKT23_018538</name>
</gene>
<organism evidence="3 4">
    <name type="scientific">Marasmiellus scandens</name>
    <dbReference type="NCBI Taxonomy" id="2682957"/>
    <lineage>
        <taxon>Eukaryota</taxon>
        <taxon>Fungi</taxon>
        <taxon>Dikarya</taxon>
        <taxon>Basidiomycota</taxon>
        <taxon>Agaricomycotina</taxon>
        <taxon>Agaricomycetes</taxon>
        <taxon>Agaricomycetidae</taxon>
        <taxon>Agaricales</taxon>
        <taxon>Marasmiineae</taxon>
        <taxon>Omphalotaceae</taxon>
        <taxon>Marasmiellus</taxon>
    </lineage>
</organism>
<dbReference type="Pfam" id="PF01636">
    <property type="entry name" value="APH"/>
    <property type="match status" value="1"/>
</dbReference>
<evidence type="ECO:0000313" key="4">
    <source>
        <dbReference type="Proteomes" id="UP001498398"/>
    </source>
</evidence>
<evidence type="ECO:0000313" key="3">
    <source>
        <dbReference type="EMBL" id="KAK7437466.1"/>
    </source>
</evidence>
<dbReference type="InterPro" id="IPR051678">
    <property type="entry name" value="AGP_Transferase"/>
</dbReference>
<dbReference type="InterPro" id="IPR002575">
    <property type="entry name" value="Aminoglycoside_PTrfase"/>
</dbReference>
<evidence type="ECO:0000256" key="1">
    <source>
        <dbReference type="SAM" id="MobiDB-lite"/>
    </source>
</evidence>
<protein>
    <recommendedName>
        <fullName evidence="2">Aminoglycoside phosphotransferase domain-containing protein</fullName>
    </recommendedName>
</protein>
<evidence type="ECO:0000259" key="2">
    <source>
        <dbReference type="Pfam" id="PF01636"/>
    </source>
</evidence>
<dbReference type="InterPro" id="IPR011009">
    <property type="entry name" value="Kinase-like_dom_sf"/>
</dbReference>
<feature type="region of interest" description="Disordered" evidence="1">
    <location>
        <begin position="411"/>
        <end position="431"/>
    </location>
</feature>